<dbReference type="Proteomes" id="UP000051658">
    <property type="component" value="Unassembled WGS sequence"/>
</dbReference>
<dbReference type="AlphaFoldDB" id="A0A0R2HY82"/>
<proteinExistence type="predicted"/>
<name>A0A0R2HY82_CARDV</name>
<keyword evidence="2" id="KW-1133">Transmembrane helix</keyword>
<feature type="region of interest" description="Disordered" evidence="1">
    <location>
        <begin position="165"/>
        <end position="187"/>
    </location>
</feature>
<dbReference type="eggNOG" id="COG4803">
    <property type="taxonomic scope" value="Bacteria"/>
</dbReference>
<evidence type="ECO:0008006" key="5">
    <source>
        <dbReference type="Google" id="ProtNLM"/>
    </source>
</evidence>
<dbReference type="EMBL" id="JQBS01000035">
    <property type="protein sequence ID" value="KRN54852.1"/>
    <property type="molecule type" value="Genomic_DNA"/>
</dbReference>
<feature type="compositionally biased region" description="Basic and acidic residues" evidence="1">
    <location>
        <begin position="165"/>
        <end position="180"/>
    </location>
</feature>
<sequence length="187" mass="20999">MNWSVTKMSNHVVIMNFDSESKSYQAFLEIKQLHLEKKIKGEQMAILEHLPNHQLEPKQFLDFNGADKNMKGGLIGMLVGVLAGPLGVLLGWFTGSVIGSMQDAKEVTEALSVFEHTVDVIHEGDTGVILIADEEDNRYINDLVFQKLGGQIVRLNTEDVEKEVADAKKTEQDLETEAKSRWFNRKA</sequence>
<reference evidence="3 4" key="1">
    <citation type="journal article" date="2015" name="Genome Announc.">
        <title>Expanding the biotechnology potential of lactobacilli through comparative genomics of 213 strains and associated genera.</title>
        <authorList>
            <person name="Sun Z."/>
            <person name="Harris H.M."/>
            <person name="McCann A."/>
            <person name="Guo C."/>
            <person name="Argimon S."/>
            <person name="Zhang W."/>
            <person name="Yang X."/>
            <person name="Jeffery I.B."/>
            <person name="Cooney J.C."/>
            <person name="Kagawa T.F."/>
            <person name="Liu W."/>
            <person name="Song Y."/>
            <person name="Salvetti E."/>
            <person name="Wrobel A."/>
            <person name="Rasinkangas P."/>
            <person name="Parkhill J."/>
            <person name="Rea M.C."/>
            <person name="O'Sullivan O."/>
            <person name="Ritari J."/>
            <person name="Douillard F.P."/>
            <person name="Paul Ross R."/>
            <person name="Yang R."/>
            <person name="Briner A.E."/>
            <person name="Felis G.E."/>
            <person name="de Vos W.M."/>
            <person name="Barrangou R."/>
            <person name="Klaenhammer T.R."/>
            <person name="Caufield P.W."/>
            <person name="Cui Y."/>
            <person name="Zhang H."/>
            <person name="O'Toole P.W."/>
        </authorList>
    </citation>
    <scope>NUCLEOTIDE SEQUENCE [LARGE SCALE GENOMIC DNA]</scope>
    <source>
        <strain evidence="3 4">DSM 20623</strain>
    </source>
</reference>
<protein>
    <recommendedName>
        <fullName evidence="5">DUF1269 domain-containing protein</fullName>
    </recommendedName>
</protein>
<accession>A0A0R2HY82</accession>
<evidence type="ECO:0000313" key="4">
    <source>
        <dbReference type="Proteomes" id="UP000051658"/>
    </source>
</evidence>
<keyword evidence="4" id="KW-1185">Reference proteome</keyword>
<comment type="caution">
    <text evidence="3">The sequence shown here is derived from an EMBL/GenBank/DDBJ whole genome shotgun (WGS) entry which is preliminary data.</text>
</comment>
<keyword evidence="2" id="KW-0812">Transmembrane</keyword>
<keyword evidence="2" id="KW-0472">Membrane</keyword>
<evidence type="ECO:0000256" key="2">
    <source>
        <dbReference type="SAM" id="Phobius"/>
    </source>
</evidence>
<gene>
    <name evidence="3" type="ORF">IV74_GL002443</name>
</gene>
<organism evidence="3 4">
    <name type="scientific">Carnobacterium divergens DSM 20623</name>
    <dbReference type="NCBI Taxonomy" id="1449336"/>
    <lineage>
        <taxon>Bacteria</taxon>
        <taxon>Bacillati</taxon>
        <taxon>Bacillota</taxon>
        <taxon>Bacilli</taxon>
        <taxon>Lactobacillales</taxon>
        <taxon>Carnobacteriaceae</taxon>
        <taxon>Carnobacterium</taxon>
    </lineage>
</organism>
<dbReference type="PATRIC" id="fig|1449336.4.peg.2481"/>
<feature type="transmembrane region" description="Helical" evidence="2">
    <location>
        <begin position="74"/>
        <end position="93"/>
    </location>
</feature>
<evidence type="ECO:0000256" key="1">
    <source>
        <dbReference type="SAM" id="MobiDB-lite"/>
    </source>
</evidence>
<evidence type="ECO:0000313" key="3">
    <source>
        <dbReference type="EMBL" id="KRN54852.1"/>
    </source>
</evidence>